<evidence type="ECO:0008006" key="2">
    <source>
        <dbReference type="Google" id="ProtNLM"/>
    </source>
</evidence>
<evidence type="ECO:0000313" key="1">
    <source>
        <dbReference type="EMBL" id="HGH00207.1"/>
    </source>
</evidence>
<accession>A0A7C4EMG5</accession>
<name>A0A7C4EMG5_9BACT</name>
<reference evidence="1" key="1">
    <citation type="journal article" date="2020" name="mSystems">
        <title>Genome- and Community-Level Interaction Insights into Carbon Utilization and Element Cycling Functions of Hydrothermarchaeota in Hydrothermal Sediment.</title>
        <authorList>
            <person name="Zhou Z."/>
            <person name="Liu Y."/>
            <person name="Xu W."/>
            <person name="Pan J."/>
            <person name="Luo Z.H."/>
            <person name="Li M."/>
        </authorList>
    </citation>
    <scope>NUCLEOTIDE SEQUENCE [LARGE SCALE GENOMIC DNA]</scope>
    <source>
        <strain evidence="1">SpSt-788</strain>
    </source>
</reference>
<sequence>MLVVHHDEDIEEGLSYTLELARIMKKAISILMIYRRKAMERFEDYMVATTFAEEGDFKTAREMIIHDFKVKGIDYEDGLKLIKERCRSQGVEFAGISSSKGNLISGIKNLVEDNSSIDMVLLSPSVTHSAKDLLYRLVKCLSIPIVTMVKNIKGKSA</sequence>
<dbReference type="EMBL" id="DTHO01000075">
    <property type="protein sequence ID" value="HGH00207.1"/>
    <property type="molecule type" value="Genomic_DNA"/>
</dbReference>
<organism evidence="1">
    <name type="scientific">Thermodesulfovibrio aggregans</name>
    <dbReference type="NCBI Taxonomy" id="86166"/>
    <lineage>
        <taxon>Bacteria</taxon>
        <taxon>Pseudomonadati</taxon>
        <taxon>Nitrospirota</taxon>
        <taxon>Thermodesulfovibrionia</taxon>
        <taxon>Thermodesulfovibrionales</taxon>
        <taxon>Thermodesulfovibrionaceae</taxon>
        <taxon>Thermodesulfovibrio</taxon>
    </lineage>
</organism>
<gene>
    <name evidence="1" type="ORF">ENV75_07170</name>
</gene>
<protein>
    <recommendedName>
        <fullName evidence="2">Universal stress protein</fullName>
    </recommendedName>
</protein>
<proteinExistence type="predicted"/>
<comment type="caution">
    <text evidence="1">The sequence shown here is derived from an EMBL/GenBank/DDBJ whole genome shotgun (WGS) entry which is preliminary data.</text>
</comment>
<dbReference type="AlphaFoldDB" id="A0A7C4EMG5"/>